<dbReference type="EMBL" id="FQWY01000060">
    <property type="protein sequence ID" value="SHH30552.1"/>
    <property type="molecule type" value="Genomic_DNA"/>
</dbReference>
<evidence type="ECO:0000313" key="2">
    <source>
        <dbReference type="EMBL" id="SHH30552.1"/>
    </source>
</evidence>
<dbReference type="InterPro" id="IPR045155">
    <property type="entry name" value="Beta-lactam_cat"/>
</dbReference>
<gene>
    <name evidence="2" type="ORF">SAMN02745221_02121</name>
</gene>
<dbReference type="Pfam" id="PF13354">
    <property type="entry name" value="Beta-lactamase2"/>
    <property type="match status" value="1"/>
</dbReference>
<name>A0A1M5RW61_9FIRM</name>
<keyword evidence="3" id="KW-1185">Reference proteome</keyword>
<organism evidence="2 3">
    <name type="scientific">Thermosyntropha lipolytica DSM 11003</name>
    <dbReference type="NCBI Taxonomy" id="1123382"/>
    <lineage>
        <taxon>Bacteria</taxon>
        <taxon>Bacillati</taxon>
        <taxon>Bacillota</taxon>
        <taxon>Clostridia</taxon>
        <taxon>Eubacteriales</taxon>
        <taxon>Syntrophomonadaceae</taxon>
        <taxon>Thermosyntropha</taxon>
    </lineage>
</organism>
<dbReference type="STRING" id="1123382.SAMN02745221_02121"/>
<dbReference type="GO" id="GO:0008800">
    <property type="term" value="F:beta-lactamase activity"/>
    <property type="evidence" value="ECO:0007669"/>
    <property type="project" value="InterPro"/>
</dbReference>
<dbReference type="AlphaFoldDB" id="A0A1M5RW61"/>
<dbReference type="OrthoDB" id="2078956at2"/>
<dbReference type="GO" id="GO:0030655">
    <property type="term" value="P:beta-lactam antibiotic catabolic process"/>
    <property type="evidence" value="ECO:0007669"/>
    <property type="project" value="InterPro"/>
</dbReference>
<dbReference type="RefSeq" id="WP_073093503.1">
    <property type="nucleotide sequence ID" value="NZ_FQWY01000060.1"/>
</dbReference>
<evidence type="ECO:0000259" key="1">
    <source>
        <dbReference type="Pfam" id="PF13354"/>
    </source>
</evidence>
<dbReference type="InterPro" id="IPR012338">
    <property type="entry name" value="Beta-lactam/transpept-like"/>
</dbReference>
<reference evidence="3" key="1">
    <citation type="submission" date="2016-11" db="EMBL/GenBank/DDBJ databases">
        <authorList>
            <person name="Varghese N."/>
            <person name="Submissions S."/>
        </authorList>
    </citation>
    <scope>NUCLEOTIDE SEQUENCE [LARGE SCALE GENOMIC DNA]</scope>
    <source>
        <strain evidence="3">DSM 11003</strain>
    </source>
</reference>
<dbReference type="Proteomes" id="UP000242329">
    <property type="component" value="Unassembled WGS sequence"/>
</dbReference>
<dbReference type="Gene3D" id="3.40.710.10">
    <property type="entry name" value="DD-peptidase/beta-lactamase superfamily"/>
    <property type="match status" value="1"/>
</dbReference>
<dbReference type="SUPFAM" id="SSF56601">
    <property type="entry name" value="beta-lactamase/transpeptidase-like"/>
    <property type="match status" value="1"/>
</dbReference>
<evidence type="ECO:0000313" key="3">
    <source>
        <dbReference type="Proteomes" id="UP000242329"/>
    </source>
</evidence>
<sequence length="131" mass="14721">MERLKDTCIYRKYYEIYSDKPSNTSTARDLTWFMVKLAQAAAKGDKGAREVITIMKKNPDKRIGRYIDSSYQVAGKTGTVEKMVGDMALIYAGKEPILALTVIVRSRQEQVVNEKEGEDIIAGIAEAVLKR</sequence>
<accession>A0A1M5RW61</accession>
<proteinExistence type="predicted"/>
<protein>
    <submittedName>
        <fullName evidence="2">Beta-lactamase enzyme family protein</fullName>
    </submittedName>
</protein>
<feature type="domain" description="Beta-lactamase class A catalytic" evidence="1">
    <location>
        <begin position="5"/>
        <end position="101"/>
    </location>
</feature>